<comment type="caution">
    <text evidence="1">The sequence shown here is derived from an EMBL/GenBank/DDBJ whole genome shotgun (WGS) entry which is preliminary data.</text>
</comment>
<protein>
    <submittedName>
        <fullName evidence="1">Uncharacterized protein</fullName>
    </submittedName>
</protein>
<dbReference type="EMBL" id="JYDS01001067">
    <property type="protein sequence ID" value="KRY99735.1"/>
    <property type="molecule type" value="Genomic_DNA"/>
</dbReference>
<sequence length="165" mass="19447">MFILLRYFCDGKLGCSSGGKVLYCHSISENRYVVSYNSALQHHPKITDTSDTEEEKYVTIRILENCNLATSLTLHYFHPNCRFTLQTYSILDVHLHYYNTIFGNSEALYKKLLFRKLQLSSFIISLLKFHIKHITKYESIKELDAENECWYNVKEKWCVVLKTND</sequence>
<feature type="non-terminal residue" evidence="1">
    <location>
        <position position="165"/>
    </location>
</feature>
<organism evidence="1 2">
    <name type="scientific">Trichinella pseudospiralis</name>
    <name type="common">Parasitic roundworm</name>
    <dbReference type="NCBI Taxonomy" id="6337"/>
    <lineage>
        <taxon>Eukaryota</taxon>
        <taxon>Metazoa</taxon>
        <taxon>Ecdysozoa</taxon>
        <taxon>Nematoda</taxon>
        <taxon>Enoplea</taxon>
        <taxon>Dorylaimia</taxon>
        <taxon>Trichinellida</taxon>
        <taxon>Trichinellidae</taxon>
        <taxon>Trichinella</taxon>
    </lineage>
</organism>
<gene>
    <name evidence="1" type="ORF">T4B_13627</name>
</gene>
<name>A0A0V1GN47_TRIPS</name>
<reference evidence="1 2" key="1">
    <citation type="submission" date="2015-01" db="EMBL/GenBank/DDBJ databases">
        <title>Evolution of Trichinella species and genotypes.</title>
        <authorList>
            <person name="Korhonen P.K."/>
            <person name="Edoardo P."/>
            <person name="Giuseppe L.R."/>
            <person name="Gasser R.B."/>
        </authorList>
    </citation>
    <scope>NUCLEOTIDE SEQUENCE [LARGE SCALE GENOMIC DNA]</scope>
    <source>
        <strain evidence="1">ISS588</strain>
    </source>
</reference>
<keyword evidence="2" id="KW-1185">Reference proteome</keyword>
<evidence type="ECO:0000313" key="1">
    <source>
        <dbReference type="EMBL" id="KRY99735.1"/>
    </source>
</evidence>
<proteinExistence type="predicted"/>
<dbReference type="AlphaFoldDB" id="A0A0V1GN47"/>
<accession>A0A0V1GN47</accession>
<evidence type="ECO:0000313" key="2">
    <source>
        <dbReference type="Proteomes" id="UP000054805"/>
    </source>
</evidence>
<dbReference type="Proteomes" id="UP000054805">
    <property type="component" value="Unassembled WGS sequence"/>
</dbReference>